<evidence type="ECO:0000259" key="2">
    <source>
        <dbReference type="Pfam" id="PF01266"/>
    </source>
</evidence>
<evidence type="ECO:0000313" key="4">
    <source>
        <dbReference type="Proteomes" id="UP001234343"/>
    </source>
</evidence>
<dbReference type="Gene3D" id="3.50.50.60">
    <property type="entry name" value="FAD/NAD(P)-binding domain"/>
    <property type="match status" value="1"/>
</dbReference>
<organism evidence="3 4">
    <name type="scientific">Alteromonas arenosi</name>
    <dbReference type="NCBI Taxonomy" id="3055817"/>
    <lineage>
        <taxon>Bacteria</taxon>
        <taxon>Pseudomonadati</taxon>
        <taxon>Pseudomonadota</taxon>
        <taxon>Gammaproteobacteria</taxon>
        <taxon>Alteromonadales</taxon>
        <taxon>Alteromonadaceae</taxon>
        <taxon>Alteromonas/Salinimonas group</taxon>
        <taxon>Alteromonas</taxon>
    </lineage>
</organism>
<dbReference type="GO" id="GO:0016491">
    <property type="term" value="F:oxidoreductase activity"/>
    <property type="evidence" value="ECO:0007669"/>
    <property type="project" value="UniProtKB-KW"/>
</dbReference>
<dbReference type="PANTHER" id="PTHR13847">
    <property type="entry name" value="SARCOSINE DEHYDROGENASE-RELATED"/>
    <property type="match status" value="1"/>
</dbReference>
<protein>
    <submittedName>
        <fullName evidence="3">FAD-dependent oxidoreductase</fullName>
        <ecNumber evidence="3">1.-.-.-</ecNumber>
    </submittedName>
</protein>
<dbReference type="Proteomes" id="UP001234343">
    <property type="component" value="Unassembled WGS sequence"/>
</dbReference>
<sequence length="446" mass="49140">MYDPLLDNTIPADQRAPTSLWAEDQAQPSYPQLTQDINIDVAIIGGGFTGLSAAFHLVEQYGVNVALFEANQPGWGCSGRNGGFVLPGTGRLSVAQMHKRWGEETTAGIYAENLASVDTVKAFIDAGIVCDVQAGGYLKLAHTQRKTEQLHQQARVFSDTYNDKIIPLSQAQVAAEYIASTEQYGGIYHPNAFGVNPWKLAHGLAKRAAVSGARIFGNTPVLNTEFSNGKHLIYTPNGNVEANQLILATNAYGPNKLHASLYNRNFPVMSSILVTQPLTKEQLDKLQVRDGLMVMDTRSLKYYYRILADGRLLFGGRGAIAGRNADSVKSKQNLLNGLKMTFPELGNVKIGQFWSGWVNISMDDYPRIYHDKATATSYSAGYCGAGLAFSIQAGKRLAQQLYEPETLPKLPYFQTPLKKYPVAPMRRTVLHTLYWWEGLKRVVGLD</sequence>
<dbReference type="Gene3D" id="3.30.9.10">
    <property type="entry name" value="D-Amino Acid Oxidase, subunit A, domain 2"/>
    <property type="match status" value="1"/>
</dbReference>
<dbReference type="RefSeq" id="WP_289364547.1">
    <property type="nucleotide sequence ID" value="NZ_JAUCBP010000007.1"/>
</dbReference>
<evidence type="ECO:0000256" key="1">
    <source>
        <dbReference type="ARBA" id="ARBA00023002"/>
    </source>
</evidence>
<comment type="caution">
    <text evidence="3">The sequence shown here is derived from an EMBL/GenBank/DDBJ whole genome shotgun (WGS) entry which is preliminary data.</text>
</comment>
<evidence type="ECO:0000313" key="3">
    <source>
        <dbReference type="EMBL" id="MDM7860258.1"/>
    </source>
</evidence>
<dbReference type="SUPFAM" id="SSF51905">
    <property type="entry name" value="FAD/NAD(P)-binding domain"/>
    <property type="match status" value="1"/>
</dbReference>
<accession>A0ABT7SVN3</accession>
<dbReference type="InterPro" id="IPR036188">
    <property type="entry name" value="FAD/NAD-bd_sf"/>
</dbReference>
<keyword evidence="4" id="KW-1185">Reference proteome</keyword>
<name>A0ABT7SVN3_9ALTE</name>
<dbReference type="EMBL" id="JAUCBP010000007">
    <property type="protein sequence ID" value="MDM7860258.1"/>
    <property type="molecule type" value="Genomic_DNA"/>
</dbReference>
<dbReference type="Pfam" id="PF01266">
    <property type="entry name" value="DAO"/>
    <property type="match status" value="1"/>
</dbReference>
<feature type="domain" description="FAD dependent oxidoreductase" evidence="2">
    <location>
        <begin position="40"/>
        <end position="399"/>
    </location>
</feature>
<dbReference type="InterPro" id="IPR006076">
    <property type="entry name" value="FAD-dep_OxRdtase"/>
</dbReference>
<proteinExistence type="predicted"/>
<reference evidence="3 4" key="1">
    <citation type="submission" date="2023-06" db="EMBL/GenBank/DDBJ databases">
        <title>Alteromonas sp. ASW11-36 isolated from intertidal sand.</title>
        <authorList>
            <person name="Li Y."/>
        </authorList>
    </citation>
    <scope>NUCLEOTIDE SEQUENCE [LARGE SCALE GENOMIC DNA]</scope>
    <source>
        <strain evidence="3 4">ASW11-36</strain>
    </source>
</reference>
<keyword evidence="1 3" id="KW-0560">Oxidoreductase</keyword>
<dbReference type="EC" id="1.-.-.-" evidence="3"/>
<dbReference type="PANTHER" id="PTHR13847:SF281">
    <property type="entry name" value="FAD DEPENDENT OXIDOREDUCTASE DOMAIN-CONTAINING PROTEIN"/>
    <property type="match status" value="1"/>
</dbReference>
<gene>
    <name evidence="3" type="ORF">QTP81_06595</name>
</gene>